<dbReference type="AlphaFoldDB" id="A0A8J5S134"/>
<name>A0A8J5S134_ZIZPA</name>
<dbReference type="OrthoDB" id="693008at2759"/>
<keyword evidence="2" id="KW-1185">Reference proteome</keyword>
<dbReference type="Proteomes" id="UP000729402">
    <property type="component" value="Unassembled WGS sequence"/>
</dbReference>
<proteinExistence type="predicted"/>
<evidence type="ECO:0000313" key="2">
    <source>
        <dbReference type="Proteomes" id="UP000729402"/>
    </source>
</evidence>
<reference evidence="1" key="2">
    <citation type="submission" date="2021-02" db="EMBL/GenBank/DDBJ databases">
        <authorList>
            <person name="Kimball J.A."/>
            <person name="Haas M.W."/>
            <person name="Macchietto M."/>
            <person name="Kono T."/>
            <person name="Duquette J."/>
            <person name="Shao M."/>
        </authorList>
    </citation>
    <scope>NUCLEOTIDE SEQUENCE</scope>
    <source>
        <tissue evidence="1">Fresh leaf tissue</tissue>
    </source>
</reference>
<gene>
    <name evidence="1" type="ORF">GUJ93_ZPchr0004g39285</name>
</gene>
<protein>
    <submittedName>
        <fullName evidence="1">Uncharacterized protein</fullName>
    </submittedName>
</protein>
<comment type="caution">
    <text evidence="1">The sequence shown here is derived from an EMBL/GenBank/DDBJ whole genome shotgun (WGS) entry which is preliminary data.</text>
</comment>
<accession>A0A8J5S134</accession>
<sequence length="99" mass="10864">MTNVGVPFPPNMHLGEFGFIPDSQLHSTVNASESVLEIHFPKPSKGHRGKKVSQRDKAFSKEEDRIICSAFLNVSKDPVIVGAITKGCMTTLMRTLVPL</sequence>
<dbReference type="EMBL" id="JAAALK010000285">
    <property type="protein sequence ID" value="KAG8065096.1"/>
    <property type="molecule type" value="Genomic_DNA"/>
</dbReference>
<organism evidence="1 2">
    <name type="scientific">Zizania palustris</name>
    <name type="common">Northern wild rice</name>
    <dbReference type="NCBI Taxonomy" id="103762"/>
    <lineage>
        <taxon>Eukaryota</taxon>
        <taxon>Viridiplantae</taxon>
        <taxon>Streptophyta</taxon>
        <taxon>Embryophyta</taxon>
        <taxon>Tracheophyta</taxon>
        <taxon>Spermatophyta</taxon>
        <taxon>Magnoliopsida</taxon>
        <taxon>Liliopsida</taxon>
        <taxon>Poales</taxon>
        <taxon>Poaceae</taxon>
        <taxon>BOP clade</taxon>
        <taxon>Oryzoideae</taxon>
        <taxon>Oryzeae</taxon>
        <taxon>Zizaniinae</taxon>
        <taxon>Zizania</taxon>
    </lineage>
</organism>
<evidence type="ECO:0000313" key="1">
    <source>
        <dbReference type="EMBL" id="KAG8065096.1"/>
    </source>
</evidence>
<reference evidence="1" key="1">
    <citation type="journal article" date="2021" name="bioRxiv">
        <title>Whole Genome Assembly and Annotation of Northern Wild Rice, Zizania palustris L., Supports a Whole Genome Duplication in the Zizania Genus.</title>
        <authorList>
            <person name="Haas M."/>
            <person name="Kono T."/>
            <person name="Macchietto M."/>
            <person name="Millas R."/>
            <person name="McGilp L."/>
            <person name="Shao M."/>
            <person name="Duquette J."/>
            <person name="Hirsch C.N."/>
            <person name="Kimball J."/>
        </authorList>
    </citation>
    <scope>NUCLEOTIDE SEQUENCE</scope>
    <source>
        <tissue evidence="1">Fresh leaf tissue</tissue>
    </source>
</reference>